<dbReference type="EMBL" id="CABFJX010000379">
    <property type="protein sequence ID" value="VTT75779.1"/>
    <property type="molecule type" value="Genomic_DNA"/>
</dbReference>
<evidence type="ECO:0000256" key="6">
    <source>
        <dbReference type="ARBA" id="ARBA00022741"/>
    </source>
</evidence>
<dbReference type="InterPro" id="IPR014729">
    <property type="entry name" value="Rossmann-like_a/b/a_fold"/>
</dbReference>
<comment type="subcellular location">
    <subcellularLocation>
        <location evidence="1">Cytoplasm</location>
    </subcellularLocation>
</comment>
<accession>A0A2H3SAX3</accession>
<dbReference type="NCBIfam" id="NF006330">
    <property type="entry name" value="PRK08560.1"/>
    <property type="match status" value="1"/>
</dbReference>
<sequence>MSGLSSEERLRLIKENLAEVLNPEIITSILDQERNPKIYWGTAPTGRPHCGYLVPAIKIAQFLAAGCEVTVLIANIHAMLDNLKTTPELIHHRAEYYQFTVTSTLKACGVDTTKLRFVRGSSFQQRDDYIMDFYKLSTLVSEKACKKAGTEVVKQTSEAPLSAVMYPVLQVLDEQYLDSDAQFGGVDQRKLFTAAIEWLPKLGYRKRAHLMNPMVPGLKGSKMSSSDENSKIDLLDSPDVVAKKIRKAECVPRQVQENGVLALVEYVLLPASALKTGVREFKVERKDAEPRVYSDIETVHEDYSNDVLTPQMLKAAVIDGLLELIGPIQAEYQASNEWQEVALKAYPPPVKKEKKVKKG</sequence>
<dbReference type="NCBIfam" id="TIGR00234">
    <property type="entry name" value="tyrS"/>
    <property type="match status" value="1"/>
</dbReference>
<keyword evidence="5 12" id="KW-0436">Ligase</keyword>
<dbReference type="InterPro" id="IPR002307">
    <property type="entry name" value="Tyr-tRNA-ligase"/>
</dbReference>
<evidence type="ECO:0000256" key="5">
    <source>
        <dbReference type="ARBA" id="ARBA00022598"/>
    </source>
</evidence>
<dbReference type="PRINTS" id="PR01040">
    <property type="entry name" value="TRNASYNTHTYR"/>
</dbReference>
<dbReference type="OrthoDB" id="197206at2759"/>
<evidence type="ECO:0000256" key="4">
    <source>
        <dbReference type="ARBA" id="ARBA00022490"/>
    </source>
</evidence>
<evidence type="ECO:0000313" key="14">
    <source>
        <dbReference type="Proteomes" id="UP000760494"/>
    </source>
</evidence>
<evidence type="ECO:0000256" key="3">
    <source>
        <dbReference type="ARBA" id="ARBA00013160"/>
    </source>
</evidence>
<dbReference type="EC" id="6.1.1.1" evidence="3 12"/>
<evidence type="ECO:0000256" key="1">
    <source>
        <dbReference type="ARBA" id="ARBA00004496"/>
    </source>
</evidence>
<dbReference type="InterPro" id="IPR050489">
    <property type="entry name" value="Tyr-tRNA_synthase"/>
</dbReference>
<dbReference type="AlphaFoldDB" id="A0A2H3SAX3"/>
<dbReference type="FunFam" id="3.40.50.620:FF:000040">
    <property type="entry name" value="Tyrosine--tRNA ligase"/>
    <property type="match status" value="1"/>
</dbReference>
<proteinExistence type="inferred from homology"/>
<keyword evidence="4" id="KW-0963">Cytoplasm</keyword>
<evidence type="ECO:0000256" key="10">
    <source>
        <dbReference type="ARBA" id="ARBA00033323"/>
    </source>
</evidence>
<reference evidence="13" key="1">
    <citation type="submission" date="2019-05" db="EMBL/GenBank/DDBJ databases">
        <authorList>
            <person name="Piombo E."/>
        </authorList>
    </citation>
    <scope>NUCLEOTIDE SEQUENCE</scope>
    <source>
        <strain evidence="13">C2S</strain>
    </source>
</reference>
<name>A0A2H3SAX3_FUSFU</name>
<keyword evidence="7 12" id="KW-0067">ATP-binding</keyword>
<evidence type="ECO:0000256" key="8">
    <source>
        <dbReference type="ARBA" id="ARBA00022917"/>
    </source>
</evidence>
<dbReference type="GO" id="GO:0005524">
    <property type="term" value="F:ATP binding"/>
    <property type="evidence" value="ECO:0007669"/>
    <property type="project" value="UniProtKB-KW"/>
</dbReference>
<dbReference type="GO" id="GO:0006437">
    <property type="term" value="P:tyrosyl-tRNA aminoacylation"/>
    <property type="evidence" value="ECO:0007669"/>
    <property type="project" value="InterPro"/>
</dbReference>
<gene>
    <name evidence="13" type="ORF">C2S_10012</name>
</gene>
<dbReference type="PIRSF" id="PIRSF006588">
    <property type="entry name" value="TyrRS_arch_euk"/>
    <property type="match status" value="1"/>
</dbReference>
<evidence type="ECO:0000256" key="2">
    <source>
        <dbReference type="ARBA" id="ARBA00005594"/>
    </source>
</evidence>
<keyword evidence="8 12" id="KW-0648">Protein biosynthesis</keyword>
<dbReference type="Gene3D" id="3.40.50.620">
    <property type="entry name" value="HUPs"/>
    <property type="match status" value="1"/>
</dbReference>
<dbReference type="InterPro" id="IPR023617">
    <property type="entry name" value="Tyr-tRNA-ligase_arc/euk-type"/>
</dbReference>
<dbReference type="GO" id="GO:0004831">
    <property type="term" value="F:tyrosine-tRNA ligase activity"/>
    <property type="evidence" value="ECO:0007669"/>
    <property type="project" value="UniProtKB-EC"/>
</dbReference>
<evidence type="ECO:0000256" key="11">
    <source>
        <dbReference type="ARBA" id="ARBA00048248"/>
    </source>
</evidence>
<protein>
    <recommendedName>
        <fullName evidence="3 12">Tyrosine--tRNA ligase</fullName>
        <ecNumber evidence="3 12">6.1.1.1</ecNumber>
    </recommendedName>
    <alternativeName>
        <fullName evidence="10 12">Tyrosyl-tRNA synthetase</fullName>
    </alternativeName>
</protein>
<dbReference type="InterPro" id="IPR002305">
    <property type="entry name" value="aa-tRNA-synth_Ic"/>
</dbReference>
<dbReference type="Gene3D" id="1.10.240.10">
    <property type="entry name" value="Tyrosyl-Transfer RNA Synthetase"/>
    <property type="match status" value="1"/>
</dbReference>
<dbReference type="Proteomes" id="UP000760494">
    <property type="component" value="Unassembled WGS sequence"/>
</dbReference>
<organism evidence="13 14">
    <name type="scientific">Fusarium fujikuroi</name>
    <name type="common">Bakanae and foot rot disease fungus</name>
    <name type="synonym">Gibberella fujikuroi</name>
    <dbReference type="NCBI Taxonomy" id="5127"/>
    <lineage>
        <taxon>Eukaryota</taxon>
        <taxon>Fungi</taxon>
        <taxon>Dikarya</taxon>
        <taxon>Ascomycota</taxon>
        <taxon>Pezizomycotina</taxon>
        <taxon>Sordariomycetes</taxon>
        <taxon>Hypocreomycetidae</taxon>
        <taxon>Hypocreales</taxon>
        <taxon>Nectriaceae</taxon>
        <taxon>Fusarium</taxon>
        <taxon>Fusarium fujikuroi species complex</taxon>
    </lineage>
</organism>
<dbReference type="PANTHER" id="PTHR46264">
    <property type="entry name" value="TYROSINE-TRNA LIGASE"/>
    <property type="match status" value="1"/>
</dbReference>
<evidence type="ECO:0000313" key="13">
    <source>
        <dbReference type="EMBL" id="VTT75779.1"/>
    </source>
</evidence>
<keyword evidence="9 12" id="KW-0030">Aminoacyl-tRNA synthetase</keyword>
<evidence type="ECO:0000256" key="7">
    <source>
        <dbReference type="ARBA" id="ARBA00022840"/>
    </source>
</evidence>
<evidence type="ECO:0000256" key="12">
    <source>
        <dbReference type="RuleBase" id="RU361234"/>
    </source>
</evidence>
<dbReference type="SUPFAM" id="SSF52374">
    <property type="entry name" value="Nucleotidylyl transferase"/>
    <property type="match status" value="1"/>
</dbReference>
<dbReference type="PANTHER" id="PTHR46264:SF4">
    <property type="entry name" value="TYROSINE--TRNA LIGASE, CYTOPLASMIC"/>
    <property type="match status" value="1"/>
</dbReference>
<evidence type="ECO:0000256" key="9">
    <source>
        <dbReference type="ARBA" id="ARBA00023146"/>
    </source>
</evidence>
<dbReference type="Pfam" id="PF00579">
    <property type="entry name" value="tRNA-synt_1b"/>
    <property type="match status" value="1"/>
</dbReference>
<comment type="caution">
    <text evidence="13">The sequence shown here is derived from an EMBL/GenBank/DDBJ whole genome shotgun (WGS) entry which is preliminary data.</text>
</comment>
<dbReference type="GO" id="GO:0005737">
    <property type="term" value="C:cytoplasm"/>
    <property type="evidence" value="ECO:0007669"/>
    <property type="project" value="UniProtKB-SubCell"/>
</dbReference>
<keyword evidence="6 12" id="KW-0547">Nucleotide-binding</keyword>
<comment type="catalytic activity">
    <reaction evidence="11 12">
        <text>tRNA(Tyr) + L-tyrosine + ATP = L-tyrosyl-tRNA(Tyr) + AMP + diphosphate + H(+)</text>
        <dbReference type="Rhea" id="RHEA:10220"/>
        <dbReference type="Rhea" id="RHEA-COMP:9706"/>
        <dbReference type="Rhea" id="RHEA-COMP:9707"/>
        <dbReference type="ChEBI" id="CHEBI:15378"/>
        <dbReference type="ChEBI" id="CHEBI:30616"/>
        <dbReference type="ChEBI" id="CHEBI:33019"/>
        <dbReference type="ChEBI" id="CHEBI:58315"/>
        <dbReference type="ChEBI" id="CHEBI:78442"/>
        <dbReference type="ChEBI" id="CHEBI:78536"/>
        <dbReference type="ChEBI" id="CHEBI:456215"/>
        <dbReference type="EC" id="6.1.1.1"/>
    </reaction>
</comment>
<comment type="similarity">
    <text evidence="2 12">Belongs to the class-I aminoacyl-tRNA synthetase family.</text>
</comment>